<keyword evidence="3" id="KW-1185">Reference proteome</keyword>
<proteinExistence type="predicted"/>
<gene>
    <name evidence="2" type="ORF">A4U43_C01F10610</name>
</gene>
<evidence type="ECO:0000313" key="2">
    <source>
        <dbReference type="EMBL" id="ONK79835.1"/>
    </source>
</evidence>
<feature type="compositionally biased region" description="Basic and acidic residues" evidence="1">
    <location>
        <begin position="42"/>
        <end position="58"/>
    </location>
</feature>
<name>A0A5P1FNE4_ASPOF</name>
<organism evidence="2 3">
    <name type="scientific">Asparagus officinalis</name>
    <name type="common">Garden asparagus</name>
    <dbReference type="NCBI Taxonomy" id="4686"/>
    <lineage>
        <taxon>Eukaryota</taxon>
        <taxon>Viridiplantae</taxon>
        <taxon>Streptophyta</taxon>
        <taxon>Embryophyta</taxon>
        <taxon>Tracheophyta</taxon>
        <taxon>Spermatophyta</taxon>
        <taxon>Magnoliopsida</taxon>
        <taxon>Liliopsida</taxon>
        <taxon>Asparagales</taxon>
        <taxon>Asparagaceae</taxon>
        <taxon>Asparagoideae</taxon>
        <taxon>Asparagus</taxon>
    </lineage>
</organism>
<dbReference type="Gramene" id="ONK79835">
    <property type="protein sequence ID" value="ONK79835"/>
    <property type="gene ID" value="A4U43_C01F10610"/>
</dbReference>
<dbReference type="AlphaFoldDB" id="A0A5P1FNE4"/>
<dbReference type="Proteomes" id="UP000243459">
    <property type="component" value="Chromosome 1"/>
</dbReference>
<feature type="region of interest" description="Disordered" evidence="1">
    <location>
        <begin position="22"/>
        <end position="58"/>
    </location>
</feature>
<accession>A0A5P1FNE4</accession>
<protein>
    <submittedName>
        <fullName evidence="2">Uncharacterized protein</fullName>
    </submittedName>
</protein>
<evidence type="ECO:0000313" key="3">
    <source>
        <dbReference type="Proteomes" id="UP000243459"/>
    </source>
</evidence>
<reference evidence="3" key="1">
    <citation type="journal article" date="2017" name="Nat. Commun.">
        <title>The asparagus genome sheds light on the origin and evolution of a young Y chromosome.</title>
        <authorList>
            <person name="Harkess A."/>
            <person name="Zhou J."/>
            <person name="Xu C."/>
            <person name="Bowers J.E."/>
            <person name="Van der Hulst R."/>
            <person name="Ayyampalayam S."/>
            <person name="Mercati F."/>
            <person name="Riccardi P."/>
            <person name="McKain M.R."/>
            <person name="Kakrana A."/>
            <person name="Tang H."/>
            <person name="Ray J."/>
            <person name="Groenendijk J."/>
            <person name="Arikit S."/>
            <person name="Mathioni S.M."/>
            <person name="Nakano M."/>
            <person name="Shan H."/>
            <person name="Telgmann-Rauber A."/>
            <person name="Kanno A."/>
            <person name="Yue Z."/>
            <person name="Chen H."/>
            <person name="Li W."/>
            <person name="Chen Y."/>
            <person name="Xu X."/>
            <person name="Zhang Y."/>
            <person name="Luo S."/>
            <person name="Chen H."/>
            <person name="Gao J."/>
            <person name="Mao Z."/>
            <person name="Pires J.C."/>
            <person name="Luo M."/>
            <person name="Kudrna D."/>
            <person name="Wing R.A."/>
            <person name="Meyers B.C."/>
            <person name="Yi K."/>
            <person name="Kong H."/>
            <person name="Lavrijsen P."/>
            <person name="Sunseri F."/>
            <person name="Falavigna A."/>
            <person name="Ye Y."/>
            <person name="Leebens-Mack J.H."/>
            <person name="Chen G."/>
        </authorList>
    </citation>
    <scope>NUCLEOTIDE SEQUENCE [LARGE SCALE GENOMIC DNA]</scope>
    <source>
        <strain evidence="3">cv. DH0086</strain>
    </source>
</reference>
<dbReference type="EMBL" id="CM007381">
    <property type="protein sequence ID" value="ONK79835.1"/>
    <property type="molecule type" value="Genomic_DNA"/>
</dbReference>
<sequence>MGTSWLRLHSGRLKLRPIESIKSAGGPESAHAPPNYIEVEGDSPHKVHEEEAREGSAQDKAVDPFLLLADKALMCEIPDDGLHYGLRSYFTLGALLNSSRSRALRSTGNSFSSSRPN</sequence>
<evidence type="ECO:0000256" key="1">
    <source>
        <dbReference type="SAM" id="MobiDB-lite"/>
    </source>
</evidence>